<dbReference type="STRING" id="70667.A0A183THI1"/>
<dbReference type="GO" id="GO:0031965">
    <property type="term" value="C:nuclear membrane"/>
    <property type="evidence" value="ECO:0007669"/>
    <property type="project" value="UniProtKB-SubCell"/>
</dbReference>
<evidence type="ECO:0000313" key="13">
    <source>
        <dbReference type="EMBL" id="VDM02315.1"/>
    </source>
</evidence>
<comment type="subcellular location">
    <subcellularLocation>
        <location evidence="2">Cytoplasm</location>
    </subcellularLocation>
    <subcellularLocation>
        <location evidence="1">Nucleus membrane</location>
        <topology evidence="1">Multi-pass membrane protein</topology>
    </subcellularLocation>
</comment>
<evidence type="ECO:0000256" key="2">
    <source>
        <dbReference type="ARBA" id="ARBA00004496"/>
    </source>
</evidence>
<reference evidence="13 14" key="2">
    <citation type="submission" date="2018-11" db="EMBL/GenBank/DDBJ databases">
        <authorList>
            <consortium name="Pathogen Informatics"/>
        </authorList>
    </citation>
    <scope>NUCLEOTIDE SEQUENCE [LARGE SCALE GENOMIC DNA]</scope>
    <source>
        <strain evidence="13 14">NST_G2</strain>
    </source>
</reference>
<feature type="transmembrane region" description="Helical" evidence="12">
    <location>
        <begin position="44"/>
        <end position="63"/>
    </location>
</feature>
<evidence type="ECO:0000256" key="10">
    <source>
        <dbReference type="ARBA" id="ARBA00030458"/>
    </source>
</evidence>
<feature type="region of interest" description="Disordered" evidence="11">
    <location>
        <begin position="1"/>
        <end position="23"/>
    </location>
</feature>
<dbReference type="PANTHER" id="PTHR20996:SF1">
    <property type="entry name" value="NUCLEAR ENVELOPE PHOSPHATASE-REGULATORY SUBUNIT 1"/>
    <property type="match status" value="1"/>
</dbReference>
<evidence type="ECO:0000313" key="14">
    <source>
        <dbReference type="Proteomes" id="UP000275846"/>
    </source>
</evidence>
<dbReference type="PANTHER" id="PTHR20996">
    <property type="entry name" value="NUCLEAR ENVELOPE PHOSPHATASE-REGULATORY SUBUNIT 1"/>
    <property type="match status" value="1"/>
</dbReference>
<evidence type="ECO:0000256" key="8">
    <source>
        <dbReference type="ARBA" id="ARBA00023136"/>
    </source>
</evidence>
<organism evidence="15">
    <name type="scientific">Schistocephalus solidus</name>
    <name type="common">Tapeworm</name>
    <dbReference type="NCBI Taxonomy" id="70667"/>
    <lineage>
        <taxon>Eukaryota</taxon>
        <taxon>Metazoa</taxon>
        <taxon>Spiralia</taxon>
        <taxon>Lophotrochozoa</taxon>
        <taxon>Platyhelminthes</taxon>
        <taxon>Cestoda</taxon>
        <taxon>Eucestoda</taxon>
        <taxon>Diphyllobothriidea</taxon>
        <taxon>Diphyllobothriidae</taxon>
        <taxon>Schistocephalus</taxon>
    </lineage>
</organism>
<dbReference type="Pfam" id="PF09771">
    <property type="entry name" value="Tmemb_18A"/>
    <property type="match status" value="1"/>
</dbReference>
<keyword evidence="8 12" id="KW-0472">Membrane</keyword>
<name>A0A183THI1_SCHSO</name>
<dbReference type="WBParaSite" id="SSLN_0001653201-mRNA-1">
    <property type="protein sequence ID" value="SSLN_0001653201-mRNA-1"/>
    <property type="gene ID" value="SSLN_0001653201"/>
</dbReference>
<protein>
    <recommendedName>
        <fullName evidence="10">Transmembrane protein 188</fullName>
    </recommendedName>
</protein>
<dbReference type="InterPro" id="IPR019168">
    <property type="entry name" value="NEP1-R1"/>
</dbReference>
<evidence type="ECO:0000313" key="15">
    <source>
        <dbReference type="WBParaSite" id="SSLN_0001653201-mRNA-1"/>
    </source>
</evidence>
<dbReference type="OrthoDB" id="5786980at2759"/>
<evidence type="ECO:0000256" key="9">
    <source>
        <dbReference type="ARBA" id="ARBA00023242"/>
    </source>
</evidence>
<sequence>MTRLSPGGCGRTPSPPPPEPTEDLKAFERRLREIVNGLHPKAKLWRIGLFCVSLSCLVTAYLWLTNPLTYQVRFLTSLANHPFFVTNIAILLILFLLGAHKKVVLPHIITQRCQTVLAEYNMTCDSSGKLILMPRPTCHPCGPEVTTPLPTVNDNFSRRLTANPLEPPRRCDSIVAPNGFYGGSEGPIALERETRRDSDGSTDESVMTSWRIPP</sequence>
<dbReference type="Proteomes" id="UP000275846">
    <property type="component" value="Unassembled WGS sequence"/>
</dbReference>
<accession>A0A183THI1</accession>
<evidence type="ECO:0000256" key="4">
    <source>
        <dbReference type="ARBA" id="ARBA00022490"/>
    </source>
</evidence>
<keyword evidence="9" id="KW-0539">Nucleus</keyword>
<dbReference type="AlphaFoldDB" id="A0A183THI1"/>
<feature type="region of interest" description="Disordered" evidence="11">
    <location>
        <begin position="183"/>
        <end position="214"/>
    </location>
</feature>
<proteinExistence type="inferred from homology"/>
<dbReference type="GO" id="GO:0005737">
    <property type="term" value="C:cytoplasm"/>
    <property type="evidence" value="ECO:0007669"/>
    <property type="project" value="UniProtKB-SubCell"/>
</dbReference>
<evidence type="ECO:0000256" key="1">
    <source>
        <dbReference type="ARBA" id="ARBA00004232"/>
    </source>
</evidence>
<feature type="transmembrane region" description="Helical" evidence="12">
    <location>
        <begin position="83"/>
        <end position="99"/>
    </location>
</feature>
<dbReference type="EMBL" id="UYSU01040454">
    <property type="protein sequence ID" value="VDM02315.1"/>
    <property type="molecule type" value="Genomic_DNA"/>
</dbReference>
<evidence type="ECO:0000256" key="5">
    <source>
        <dbReference type="ARBA" id="ARBA00022692"/>
    </source>
</evidence>
<evidence type="ECO:0000256" key="11">
    <source>
        <dbReference type="SAM" id="MobiDB-lite"/>
    </source>
</evidence>
<gene>
    <name evidence="13" type="ORF">SSLN_LOCUS15929</name>
</gene>
<keyword evidence="7" id="KW-0443">Lipid metabolism</keyword>
<keyword evidence="5 12" id="KW-0812">Transmembrane</keyword>
<keyword evidence="14" id="KW-1185">Reference proteome</keyword>
<evidence type="ECO:0000256" key="7">
    <source>
        <dbReference type="ARBA" id="ARBA00023098"/>
    </source>
</evidence>
<evidence type="ECO:0000256" key="3">
    <source>
        <dbReference type="ARBA" id="ARBA00010998"/>
    </source>
</evidence>
<dbReference type="GO" id="GO:0006629">
    <property type="term" value="P:lipid metabolic process"/>
    <property type="evidence" value="ECO:0007669"/>
    <property type="project" value="UniProtKB-KW"/>
</dbReference>
<evidence type="ECO:0000256" key="6">
    <source>
        <dbReference type="ARBA" id="ARBA00022989"/>
    </source>
</evidence>
<reference evidence="15" key="1">
    <citation type="submission" date="2016-06" db="UniProtKB">
        <authorList>
            <consortium name="WormBaseParasite"/>
        </authorList>
    </citation>
    <scope>IDENTIFICATION</scope>
</reference>
<keyword evidence="6 12" id="KW-1133">Transmembrane helix</keyword>
<evidence type="ECO:0000256" key="12">
    <source>
        <dbReference type="SAM" id="Phobius"/>
    </source>
</evidence>
<keyword evidence="4" id="KW-0963">Cytoplasm</keyword>
<comment type="similarity">
    <text evidence="3">Belongs to the CNEP1R1 family.</text>
</comment>
<dbReference type="GO" id="GO:0071595">
    <property type="term" value="C:Nem1-Spo7 phosphatase complex"/>
    <property type="evidence" value="ECO:0007669"/>
    <property type="project" value="InterPro"/>
</dbReference>
<feature type="compositionally biased region" description="Basic and acidic residues" evidence="11">
    <location>
        <begin position="190"/>
        <end position="199"/>
    </location>
</feature>